<feature type="transmembrane region" description="Helical" evidence="1">
    <location>
        <begin position="32"/>
        <end position="50"/>
    </location>
</feature>
<dbReference type="VEuPathDB" id="FungiDB:PTTG_28020"/>
<reference evidence="3 4" key="3">
    <citation type="journal article" date="2017" name="G3 (Bethesda)">
        <title>Comparative analysis highlights variable genome content of wheat rusts and divergence of the mating loci.</title>
        <authorList>
            <person name="Cuomo C.A."/>
            <person name="Bakkeren G."/>
            <person name="Khalil H.B."/>
            <person name="Panwar V."/>
            <person name="Joly D."/>
            <person name="Linning R."/>
            <person name="Sakthikumar S."/>
            <person name="Song X."/>
            <person name="Adiconis X."/>
            <person name="Fan L."/>
            <person name="Goldberg J.M."/>
            <person name="Levin J.Z."/>
            <person name="Young S."/>
            <person name="Zeng Q."/>
            <person name="Anikster Y."/>
            <person name="Bruce M."/>
            <person name="Wang M."/>
            <person name="Yin C."/>
            <person name="McCallum B."/>
            <person name="Szabo L.J."/>
            <person name="Hulbert S."/>
            <person name="Chen X."/>
            <person name="Fellers J.P."/>
        </authorList>
    </citation>
    <scope>NUCLEOTIDE SEQUENCE</scope>
    <source>
        <strain evidence="4">Isolate 1-1 / race 1 (BBBD)</strain>
        <strain evidence="3">isolate 1-1 / race 1 (BBBD)</strain>
    </source>
</reference>
<evidence type="ECO:0000313" key="2">
    <source>
        <dbReference type="EMBL" id="OAV91285.1"/>
    </source>
</evidence>
<dbReference type="Proteomes" id="UP000005240">
    <property type="component" value="Unassembled WGS sequence"/>
</dbReference>
<name>A0A180GF48_PUCT1</name>
<feature type="transmembrane region" description="Helical" evidence="1">
    <location>
        <begin position="81"/>
        <end position="101"/>
    </location>
</feature>
<proteinExistence type="predicted"/>
<dbReference type="OrthoDB" id="408493at2759"/>
<organism evidence="2">
    <name type="scientific">Puccinia triticina (isolate 1-1 / race 1 (BBBD))</name>
    <name type="common">Brown leaf rust fungus</name>
    <dbReference type="NCBI Taxonomy" id="630390"/>
    <lineage>
        <taxon>Eukaryota</taxon>
        <taxon>Fungi</taxon>
        <taxon>Dikarya</taxon>
        <taxon>Basidiomycota</taxon>
        <taxon>Pucciniomycotina</taxon>
        <taxon>Pucciniomycetes</taxon>
        <taxon>Pucciniales</taxon>
        <taxon>Pucciniaceae</taxon>
        <taxon>Puccinia</taxon>
    </lineage>
</organism>
<protein>
    <submittedName>
        <fullName evidence="2 3">Uncharacterized protein</fullName>
    </submittedName>
</protein>
<gene>
    <name evidence="2" type="ORF">PTTG_28020</name>
</gene>
<reference evidence="2" key="2">
    <citation type="submission" date="2016-05" db="EMBL/GenBank/DDBJ databases">
        <title>Comparative analysis highlights variable genome content of wheat rusts and divergence of the mating loci.</title>
        <authorList>
            <person name="Cuomo C.A."/>
            <person name="Bakkeren G."/>
            <person name="Szabo L."/>
            <person name="Khalil H."/>
            <person name="Joly D."/>
            <person name="Goldberg J."/>
            <person name="Young S."/>
            <person name="Zeng Q."/>
            <person name="Fellers J."/>
        </authorList>
    </citation>
    <scope>NUCLEOTIDE SEQUENCE [LARGE SCALE GENOMIC DNA]</scope>
    <source>
        <strain evidence="2">1-1 BBBD Race 1</strain>
    </source>
</reference>
<dbReference type="PANTHER" id="PTHR13146">
    <property type="match status" value="1"/>
</dbReference>
<feature type="transmembrane region" description="Helical" evidence="1">
    <location>
        <begin position="122"/>
        <end position="139"/>
    </location>
</feature>
<dbReference type="STRING" id="630390.A0A180GF48"/>
<keyword evidence="4" id="KW-1185">Reference proteome</keyword>
<keyword evidence="1" id="KW-0472">Membrane</keyword>
<evidence type="ECO:0000313" key="3">
    <source>
        <dbReference type="EnsemblFungi" id="PTTG_28020-t43_1-p1"/>
    </source>
</evidence>
<dbReference type="EMBL" id="ADAS02000083">
    <property type="protein sequence ID" value="OAV91285.1"/>
    <property type="molecule type" value="Genomic_DNA"/>
</dbReference>
<keyword evidence="1" id="KW-1133">Transmembrane helix</keyword>
<dbReference type="EnsemblFungi" id="PTTG_28020-t43_1">
    <property type="protein sequence ID" value="PTTG_28020-t43_1-p1"/>
    <property type="gene ID" value="PTTG_28020"/>
</dbReference>
<dbReference type="AlphaFoldDB" id="A0A180GF48"/>
<dbReference type="PANTHER" id="PTHR13146:SF0">
    <property type="entry name" value="SOLUTE CARRIER FAMILY 35 MEMBER F6"/>
    <property type="match status" value="1"/>
</dbReference>
<dbReference type="GO" id="GO:0016020">
    <property type="term" value="C:membrane"/>
    <property type="evidence" value="ECO:0007669"/>
    <property type="project" value="TreeGrafter"/>
</dbReference>
<feature type="transmembrane region" description="Helical" evidence="1">
    <location>
        <begin position="165"/>
        <end position="186"/>
    </location>
</feature>
<keyword evidence="1" id="KW-0812">Transmembrane</keyword>
<sequence>MKCDTLGIIGSTVRPSLSLPNDQRRTADMEKWISLTIITSGVALVCYAGSLEPQPLPPSQETKNALRSINVADSLQPGAKVVLGLFLIFFEQLFTASQFVIEEKIMSKYEVPPLEAVGLEGVFGLITAMVGIPFLHIFIGSRPEGQGGYFDARTGVEEVLNKQSIMWLSVAIAISIALFNFCGLAVTKSISATARSLVGFIILVIGTFFFNQILTYPAWFKRLIGSAASEPLRLN</sequence>
<evidence type="ECO:0000256" key="1">
    <source>
        <dbReference type="SAM" id="Phobius"/>
    </source>
</evidence>
<reference evidence="2" key="1">
    <citation type="submission" date="2009-11" db="EMBL/GenBank/DDBJ databases">
        <authorList>
            <consortium name="The Broad Institute Genome Sequencing Platform"/>
            <person name="Ward D."/>
            <person name="Feldgarden M."/>
            <person name="Earl A."/>
            <person name="Young S.K."/>
            <person name="Zeng Q."/>
            <person name="Koehrsen M."/>
            <person name="Alvarado L."/>
            <person name="Berlin A."/>
            <person name="Bochicchio J."/>
            <person name="Borenstein D."/>
            <person name="Chapman S.B."/>
            <person name="Chen Z."/>
            <person name="Engels R."/>
            <person name="Freedman E."/>
            <person name="Gellesch M."/>
            <person name="Goldberg J."/>
            <person name="Griggs A."/>
            <person name="Gujja S."/>
            <person name="Heilman E."/>
            <person name="Heiman D."/>
            <person name="Hepburn T."/>
            <person name="Howarth C."/>
            <person name="Jen D."/>
            <person name="Larson L."/>
            <person name="Lewis B."/>
            <person name="Mehta T."/>
            <person name="Park D."/>
            <person name="Pearson M."/>
            <person name="Roberts A."/>
            <person name="Saif S."/>
            <person name="Shea T."/>
            <person name="Shenoy N."/>
            <person name="Sisk P."/>
            <person name="Stolte C."/>
            <person name="Sykes S."/>
            <person name="Thomson T."/>
            <person name="Walk T."/>
            <person name="White J."/>
            <person name="Yandava C."/>
            <person name="Izard J."/>
            <person name="Baranova O.V."/>
            <person name="Blanton J.M."/>
            <person name="Tanner A.C."/>
            <person name="Dewhirst F.E."/>
            <person name="Haas B."/>
            <person name="Nusbaum C."/>
            <person name="Birren B."/>
        </authorList>
    </citation>
    <scope>NUCLEOTIDE SEQUENCE [LARGE SCALE GENOMIC DNA]</scope>
    <source>
        <strain evidence="2">1-1 BBBD Race 1</strain>
    </source>
</reference>
<reference evidence="3" key="4">
    <citation type="submission" date="2025-05" db="UniProtKB">
        <authorList>
            <consortium name="EnsemblFungi"/>
        </authorList>
    </citation>
    <scope>IDENTIFICATION</scope>
    <source>
        <strain evidence="3">isolate 1-1 / race 1 (BBBD)</strain>
    </source>
</reference>
<feature type="transmembrane region" description="Helical" evidence="1">
    <location>
        <begin position="198"/>
        <end position="219"/>
    </location>
</feature>
<accession>A0A180GF48</accession>
<evidence type="ECO:0000313" key="4">
    <source>
        <dbReference type="Proteomes" id="UP000005240"/>
    </source>
</evidence>